<evidence type="ECO:0000256" key="4">
    <source>
        <dbReference type="ARBA" id="ARBA00022475"/>
    </source>
</evidence>
<evidence type="ECO:0000256" key="7">
    <source>
        <dbReference type="ARBA" id="ARBA00023136"/>
    </source>
</evidence>
<feature type="transmembrane region" description="Helical" evidence="8">
    <location>
        <begin position="250"/>
        <end position="271"/>
    </location>
</feature>
<evidence type="ECO:0000256" key="1">
    <source>
        <dbReference type="ARBA" id="ARBA00004651"/>
    </source>
</evidence>
<keyword evidence="8" id="KW-0997">Cell inner membrane</keyword>
<evidence type="ECO:0000313" key="10">
    <source>
        <dbReference type="EMBL" id="RFP82486.1"/>
    </source>
</evidence>
<feature type="transmembrane region" description="Helical" evidence="8">
    <location>
        <begin position="368"/>
        <end position="390"/>
    </location>
</feature>
<dbReference type="SUPFAM" id="SSF103473">
    <property type="entry name" value="MFS general substrate transporter"/>
    <property type="match status" value="1"/>
</dbReference>
<proteinExistence type="inferred from homology"/>
<comment type="subcellular location">
    <subcellularLocation>
        <location evidence="8">Cell inner membrane</location>
        <topology evidence="8">Multi-pass membrane protein</topology>
    </subcellularLocation>
    <subcellularLocation>
        <location evidence="1">Cell membrane</location>
        <topology evidence="1">Multi-pass membrane protein</topology>
    </subcellularLocation>
</comment>
<dbReference type="AlphaFoldDB" id="A0A372EPN6"/>
<feature type="transmembrane region" description="Helical" evidence="8">
    <location>
        <begin position="137"/>
        <end position="159"/>
    </location>
</feature>
<reference evidence="10 11" key="1">
    <citation type="submission" date="2018-08" db="EMBL/GenBank/DDBJ databases">
        <title>Hydrogenophaga sp. LA-38 isolated from sludge.</title>
        <authorList>
            <person name="Im W.-T."/>
        </authorList>
    </citation>
    <scope>NUCLEOTIDE SEQUENCE [LARGE SCALE GENOMIC DNA]</scope>
    <source>
        <strain evidence="10 11">LA-38</strain>
    </source>
</reference>
<feature type="transmembrane region" description="Helical" evidence="8">
    <location>
        <begin position="339"/>
        <end position="362"/>
    </location>
</feature>
<feature type="transmembrane region" description="Helical" evidence="8">
    <location>
        <begin position="79"/>
        <end position="98"/>
    </location>
</feature>
<evidence type="ECO:0000256" key="3">
    <source>
        <dbReference type="ARBA" id="ARBA00022448"/>
    </source>
</evidence>
<dbReference type="InterPro" id="IPR020846">
    <property type="entry name" value="MFS_dom"/>
</dbReference>
<evidence type="ECO:0000256" key="2">
    <source>
        <dbReference type="ARBA" id="ARBA00006236"/>
    </source>
</evidence>
<feature type="transmembrane region" description="Helical" evidence="8">
    <location>
        <begin position="314"/>
        <end position="332"/>
    </location>
</feature>
<dbReference type="Pfam" id="PF07690">
    <property type="entry name" value="MFS_1"/>
    <property type="match status" value="1"/>
</dbReference>
<dbReference type="GO" id="GO:1990961">
    <property type="term" value="P:xenobiotic detoxification by transmembrane export across the plasma membrane"/>
    <property type="evidence" value="ECO:0007669"/>
    <property type="project" value="InterPro"/>
</dbReference>
<dbReference type="NCBIfam" id="TIGR00710">
    <property type="entry name" value="efflux_Bcr_CflA"/>
    <property type="match status" value="1"/>
</dbReference>
<feature type="transmembrane region" description="Helical" evidence="8">
    <location>
        <begin position="12"/>
        <end position="35"/>
    </location>
</feature>
<keyword evidence="7 8" id="KW-0472">Membrane</keyword>
<dbReference type="Proteomes" id="UP000261931">
    <property type="component" value="Unassembled WGS sequence"/>
</dbReference>
<keyword evidence="6 8" id="KW-1133">Transmembrane helix</keyword>
<accession>A0A372EPN6</accession>
<dbReference type="PROSITE" id="PS00216">
    <property type="entry name" value="SUGAR_TRANSPORT_1"/>
    <property type="match status" value="1"/>
</dbReference>
<feature type="transmembrane region" description="Helical" evidence="8">
    <location>
        <begin position="47"/>
        <end position="67"/>
    </location>
</feature>
<evidence type="ECO:0000313" key="11">
    <source>
        <dbReference type="Proteomes" id="UP000261931"/>
    </source>
</evidence>
<keyword evidence="4" id="KW-1003">Cell membrane</keyword>
<feature type="domain" description="Major facilitator superfamily (MFS) profile" evidence="9">
    <location>
        <begin position="13"/>
        <end position="391"/>
    </location>
</feature>
<feature type="transmembrane region" description="Helical" evidence="8">
    <location>
        <begin position="104"/>
        <end position="125"/>
    </location>
</feature>
<feature type="transmembrane region" description="Helical" evidence="8">
    <location>
        <begin position="283"/>
        <end position="302"/>
    </location>
</feature>
<dbReference type="GO" id="GO:0005886">
    <property type="term" value="C:plasma membrane"/>
    <property type="evidence" value="ECO:0007669"/>
    <property type="project" value="UniProtKB-SubCell"/>
</dbReference>
<evidence type="ECO:0000256" key="8">
    <source>
        <dbReference type="RuleBase" id="RU365088"/>
    </source>
</evidence>
<dbReference type="InterPro" id="IPR004812">
    <property type="entry name" value="Efflux_drug-R_Bcr/CmlA"/>
</dbReference>
<dbReference type="InterPro" id="IPR011701">
    <property type="entry name" value="MFS"/>
</dbReference>
<dbReference type="Gene3D" id="1.20.1720.10">
    <property type="entry name" value="Multidrug resistance protein D"/>
    <property type="match status" value="1"/>
</dbReference>
<dbReference type="InterPro" id="IPR005829">
    <property type="entry name" value="Sugar_transporter_CS"/>
</dbReference>
<feature type="transmembrane region" description="Helical" evidence="8">
    <location>
        <begin position="217"/>
        <end position="238"/>
    </location>
</feature>
<dbReference type="RefSeq" id="WP_116957177.1">
    <property type="nucleotide sequence ID" value="NZ_QVLS01000001.1"/>
</dbReference>
<keyword evidence="3 8" id="KW-0813">Transport</keyword>
<name>A0A372EPN6_9BURK</name>
<dbReference type="GO" id="GO:0042910">
    <property type="term" value="F:xenobiotic transmembrane transporter activity"/>
    <property type="evidence" value="ECO:0007669"/>
    <property type="project" value="InterPro"/>
</dbReference>
<comment type="caution">
    <text evidence="10">The sequence shown here is derived from an EMBL/GenBank/DDBJ whole genome shotgun (WGS) entry which is preliminary data.</text>
</comment>
<evidence type="ECO:0000256" key="5">
    <source>
        <dbReference type="ARBA" id="ARBA00022692"/>
    </source>
</evidence>
<evidence type="ECO:0000256" key="6">
    <source>
        <dbReference type="ARBA" id="ARBA00022989"/>
    </source>
</evidence>
<protein>
    <recommendedName>
        <fullName evidence="8">Bcr/CflA family efflux transporter</fullName>
    </recommendedName>
</protein>
<dbReference type="InterPro" id="IPR036259">
    <property type="entry name" value="MFS_trans_sf"/>
</dbReference>
<dbReference type="PROSITE" id="PS50850">
    <property type="entry name" value="MFS"/>
    <property type="match status" value="1"/>
</dbReference>
<dbReference type="PANTHER" id="PTHR23502">
    <property type="entry name" value="MAJOR FACILITATOR SUPERFAMILY"/>
    <property type="match status" value="1"/>
</dbReference>
<sequence>MRPDPAAAPAAAPLGLLFCVTAIAPLGLNVIVPALPAIGASFEAPHSMVQLTLSLYLLGYALAQLVLGPLSDRLGRRPVLLASTAMFVGGSLGAALAQDMPGLIAARICQSLGGCAALVVPRAAVRDAYQGPAAVHAMTRVTLALAVVPALAPLVAGLLVSGWGWRAVFFFCTAYGAAMFVWQWMRLAETLPPQRRLADGTRAVARRHAALLRSPTYVAYVANMGLLGVGLMVFLSVAPPLLIGGLGMSPAAYGFCQLLLGVPIVAGGLLASRAAHRLGLDGALLLASVLAIVGLALTLLLAEQLTVARLVGPMLIYALASGACLPLALTGATSVAPHAAGVSAAMAGFGQMALGATGVFVVNQFDSLALPFAAFSLACALLGTGLLAVLRRGRVPAA</sequence>
<keyword evidence="5 8" id="KW-0812">Transmembrane</keyword>
<organism evidence="10 11">
    <name type="scientific">Hydrogenophaga borbori</name>
    <dbReference type="NCBI Taxonomy" id="2294117"/>
    <lineage>
        <taxon>Bacteria</taxon>
        <taxon>Pseudomonadati</taxon>
        <taxon>Pseudomonadota</taxon>
        <taxon>Betaproteobacteria</taxon>
        <taxon>Burkholderiales</taxon>
        <taxon>Comamonadaceae</taxon>
        <taxon>Hydrogenophaga</taxon>
    </lineage>
</organism>
<keyword evidence="11" id="KW-1185">Reference proteome</keyword>
<gene>
    <name evidence="10" type="ORF">DY262_01250</name>
</gene>
<dbReference type="PANTHER" id="PTHR23502:SF132">
    <property type="entry name" value="POLYAMINE TRANSPORTER 2-RELATED"/>
    <property type="match status" value="1"/>
</dbReference>
<dbReference type="EMBL" id="QVLS01000001">
    <property type="protein sequence ID" value="RFP82486.1"/>
    <property type="molecule type" value="Genomic_DNA"/>
</dbReference>
<feature type="transmembrane region" description="Helical" evidence="8">
    <location>
        <begin position="165"/>
        <end position="185"/>
    </location>
</feature>
<comment type="similarity">
    <text evidence="2 8">Belongs to the major facilitator superfamily. Bcr/CmlA family.</text>
</comment>
<dbReference type="CDD" id="cd17320">
    <property type="entry name" value="MFS_MdfA_MDR_like"/>
    <property type="match status" value="1"/>
</dbReference>
<evidence type="ECO:0000259" key="9">
    <source>
        <dbReference type="PROSITE" id="PS50850"/>
    </source>
</evidence>